<dbReference type="Pfam" id="PF02638">
    <property type="entry name" value="GHL10"/>
    <property type="match status" value="1"/>
</dbReference>
<gene>
    <name evidence="3" type="ORF">HC176_17675</name>
</gene>
<proteinExistence type="predicted"/>
<dbReference type="SUPFAM" id="SSF51445">
    <property type="entry name" value="(Trans)glycosidases"/>
    <property type="match status" value="1"/>
</dbReference>
<name>A0ABX1DG56_9FLAO</name>
<evidence type="ECO:0000313" key="4">
    <source>
        <dbReference type="Proteomes" id="UP000760545"/>
    </source>
</evidence>
<dbReference type="InterPro" id="IPR052177">
    <property type="entry name" value="Divisome_Glycosyl_Hydrolase"/>
</dbReference>
<keyword evidence="4" id="KW-1185">Reference proteome</keyword>
<evidence type="ECO:0000259" key="2">
    <source>
        <dbReference type="Pfam" id="PF02638"/>
    </source>
</evidence>
<dbReference type="EMBL" id="JAAVJS010000476">
    <property type="protein sequence ID" value="NJX17303.1"/>
    <property type="molecule type" value="Genomic_DNA"/>
</dbReference>
<feature type="non-terminal residue" evidence="3">
    <location>
        <position position="121"/>
    </location>
</feature>
<protein>
    <submittedName>
        <fullName evidence="3">Family 10 glycosylhydrolase</fullName>
    </submittedName>
</protein>
<dbReference type="PANTHER" id="PTHR43405:SF1">
    <property type="entry name" value="GLYCOSYL HYDROLASE DIGH"/>
    <property type="match status" value="1"/>
</dbReference>
<dbReference type="Proteomes" id="UP000760545">
    <property type="component" value="Unassembled WGS sequence"/>
</dbReference>
<comment type="caution">
    <text evidence="3">The sequence shown here is derived from an EMBL/GenBank/DDBJ whole genome shotgun (WGS) entry which is preliminary data.</text>
</comment>
<dbReference type="InterPro" id="IPR003790">
    <property type="entry name" value="GHL10"/>
</dbReference>
<dbReference type="PANTHER" id="PTHR43405">
    <property type="entry name" value="GLYCOSYL HYDROLASE DIGH"/>
    <property type="match status" value="1"/>
</dbReference>
<evidence type="ECO:0000256" key="1">
    <source>
        <dbReference type="ARBA" id="ARBA00022729"/>
    </source>
</evidence>
<dbReference type="InterPro" id="IPR017853">
    <property type="entry name" value="GH"/>
</dbReference>
<dbReference type="RefSeq" id="WP_167920313.1">
    <property type="nucleotide sequence ID" value="NZ_JAAVJS010000476.1"/>
</dbReference>
<accession>A0ABX1DG56</accession>
<sequence>QERAFKKSPFVMREFRAAWIATVANINWPSKSGLSTAEQQREAIALLDFLKAHNYNAVIFQARPQADALYESELEPWSFFLSGVQGQAPEPYYDPLQFWLDAAHERGLELHVWLNPYRAHH</sequence>
<evidence type="ECO:0000313" key="3">
    <source>
        <dbReference type="EMBL" id="NJX17303.1"/>
    </source>
</evidence>
<feature type="domain" description="Glycosyl hydrolase-like 10" evidence="2">
    <location>
        <begin position="14"/>
        <end position="114"/>
    </location>
</feature>
<dbReference type="Gene3D" id="3.20.20.80">
    <property type="entry name" value="Glycosidases"/>
    <property type="match status" value="1"/>
</dbReference>
<keyword evidence="1" id="KW-0732">Signal</keyword>
<reference evidence="3 4" key="1">
    <citation type="submission" date="2020-03" db="EMBL/GenBank/DDBJ databases">
        <title>Tamlana sp. nov, isolated from XXX.</title>
        <authorList>
            <person name="Cao W.R."/>
        </authorList>
    </citation>
    <scope>NUCLEOTIDE SEQUENCE [LARGE SCALE GENOMIC DNA]</scope>
    <source>
        <strain evidence="3 4">HST1-43</strain>
    </source>
</reference>
<organism evidence="3 4">
    <name type="scientific">Tamlana crocina</name>
    <dbReference type="NCBI Taxonomy" id="393006"/>
    <lineage>
        <taxon>Bacteria</taxon>
        <taxon>Pseudomonadati</taxon>
        <taxon>Bacteroidota</taxon>
        <taxon>Flavobacteriia</taxon>
        <taxon>Flavobacteriales</taxon>
        <taxon>Flavobacteriaceae</taxon>
        <taxon>Tamlana</taxon>
    </lineage>
</organism>
<feature type="non-terminal residue" evidence="3">
    <location>
        <position position="1"/>
    </location>
</feature>